<organism evidence="8 9">
    <name type="scientific">Brassica carinata</name>
    <name type="common">Ethiopian mustard</name>
    <name type="synonym">Abyssinian cabbage</name>
    <dbReference type="NCBI Taxonomy" id="52824"/>
    <lineage>
        <taxon>Eukaryota</taxon>
        <taxon>Viridiplantae</taxon>
        <taxon>Streptophyta</taxon>
        <taxon>Embryophyta</taxon>
        <taxon>Tracheophyta</taxon>
        <taxon>Spermatophyta</taxon>
        <taxon>Magnoliopsida</taxon>
        <taxon>eudicotyledons</taxon>
        <taxon>Gunneridae</taxon>
        <taxon>Pentapetalae</taxon>
        <taxon>rosids</taxon>
        <taxon>malvids</taxon>
        <taxon>Brassicales</taxon>
        <taxon>Brassicaceae</taxon>
        <taxon>Brassiceae</taxon>
        <taxon>Brassica</taxon>
    </lineage>
</organism>
<dbReference type="PANTHER" id="PTHR36766:SF3">
    <property type="entry name" value="RPW8 DOMAIN-CONTAINING PROTEIN"/>
    <property type="match status" value="1"/>
</dbReference>
<dbReference type="FunFam" id="3.40.50.300:FF:003793">
    <property type="entry name" value="Probable disease resistance protein At5g66900"/>
    <property type="match status" value="1"/>
</dbReference>
<dbReference type="Pfam" id="PF00560">
    <property type="entry name" value="LRR_1"/>
    <property type="match status" value="1"/>
</dbReference>
<dbReference type="Gene3D" id="3.40.50.300">
    <property type="entry name" value="P-loop containing nucleotide triphosphate hydrolases"/>
    <property type="match status" value="1"/>
</dbReference>
<keyword evidence="4" id="KW-0547">Nucleotide-binding</keyword>
<dbReference type="AlphaFoldDB" id="A0A8X7VST2"/>
<dbReference type="Gene3D" id="1.10.8.430">
    <property type="entry name" value="Helical domain of apoptotic protease-activating factors"/>
    <property type="match status" value="1"/>
</dbReference>
<dbReference type="Pfam" id="PF00931">
    <property type="entry name" value="NB-ARC"/>
    <property type="match status" value="1"/>
</dbReference>
<dbReference type="PRINTS" id="PR00364">
    <property type="entry name" value="DISEASERSIST"/>
</dbReference>
<evidence type="ECO:0000259" key="7">
    <source>
        <dbReference type="PROSITE" id="PS51153"/>
    </source>
</evidence>
<dbReference type="PANTHER" id="PTHR36766">
    <property type="entry name" value="PLANT BROAD-SPECTRUM MILDEW RESISTANCE PROTEIN RPW8"/>
    <property type="match status" value="1"/>
</dbReference>
<dbReference type="Proteomes" id="UP000886595">
    <property type="component" value="Unassembled WGS sequence"/>
</dbReference>
<dbReference type="InterPro" id="IPR003593">
    <property type="entry name" value="AAA+_ATPase"/>
</dbReference>
<keyword evidence="5" id="KW-0611">Plant defense</keyword>
<keyword evidence="9" id="KW-1185">Reference proteome</keyword>
<dbReference type="InterPro" id="IPR042197">
    <property type="entry name" value="Apaf_helical"/>
</dbReference>
<dbReference type="Pfam" id="PF05659">
    <property type="entry name" value="RPW8"/>
    <property type="match status" value="1"/>
</dbReference>
<feature type="domain" description="RPW8" evidence="7">
    <location>
        <begin position="1"/>
        <end position="150"/>
    </location>
</feature>
<protein>
    <recommendedName>
        <fullName evidence="7">RPW8 domain-containing protein</fullName>
    </recommendedName>
</protein>
<name>A0A8X7VST2_BRACI</name>
<dbReference type="InterPro" id="IPR001611">
    <property type="entry name" value="Leu-rich_rpt"/>
</dbReference>
<dbReference type="Gene3D" id="1.10.10.10">
    <property type="entry name" value="Winged helix-like DNA-binding domain superfamily/Winged helix DNA-binding domain"/>
    <property type="match status" value="1"/>
</dbReference>
<evidence type="ECO:0000313" key="8">
    <source>
        <dbReference type="EMBL" id="KAG2316966.1"/>
    </source>
</evidence>
<dbReference type="SUPFAM" id="SSF52540">
    <property type="entry name" value="P-loop containing nucleoside triphosphate hydrolases"/>
    <property type="match status" value="1"/>
</dbReference>
<dbReference type="InterPro" id="IPR002182">
    <property type="entry name" value="NB-ARC"/>
</dbReference>
<dbReference type="SMART" id="SM00382">
    <property type="entry name" value="AAA"/>
    <property type="match status" value="1"/>
</dbReference>
<dbReference type="EMBL" id="JAAMPC010000004">
    <property type="protein sequence ID" value="KAG2316966.1"/>
    <property type="molecule type" value="Genomic_DNA"/>
</dbReference>
<evidence type="ECO:0000256" key="4">
    <source>
        <dbReference type="ARBA" id="ARBA00022741"/>
    </source>
</evidence>
<evidence type="ECO:0000256" key="6">
    <source>
        <dbReference type="ARBA" id="ARBA00022840"/>
    </source>
</evidence>
<dbReference type="GO" id="GO:0005524">
    <property type="term" value="F:ATP binding"/>
    <property type="evidence" value="ECO:0007669"/>
    <property type="project" value="UniProtKB-KW"/>
</dbReference>
<dbReference type="OrthoDB" id="2016095at2759"/>
<dbReference type="InterPro" id="IPR027417">
    <property type="entry name" value="P-loop_NTPase"/>
</dbReference>
<dbReference type="SUPFAM" id="SSF52058">
    <property type="entry name" value="L domain-like"/>
    <property type="match status" value="1"/>
</dbReference>
<keyword evidence="6" id="KW-0067">ATP-binding</keyword>
<evidence type="ECO:0000256" key="2">
    <source>
        <dbReference type="ARBA" id="ARBA00022614"/>
    </source>
</evidence>
<evidence type="ECO:0000256" key="3">
    <source>
        <dbReference type="ARBA" id="ARBA00022737"/>
    </source>
</evidence>
<dbReference type="GO" id="GO:0006952">
    <property type="term" value="P:defense response"/>
    <property type="evidence" value="ECO:0007669"/>
    <property type="project" value="UniProtKB-KW"/>
</dbReference>
<dbReference type="InterPro" id="IPR032675">
    <property type="entry name" value="LRR_dom_sf"/>
</dbReference>
<dbReference type="GO" id="GO:0043531">
    <property type="term" value="F:ADP binding"/>
    <property type="evidence" value="ECO:0007669"/>
    <property type="project" value="InterPro"/>
</dbReference>
<evidence type="ECO:0000256" key="1">
    <source>
        <dbReference type="ARBA" id="ARBA00008894"/>
    </source>
</evidence>
<evidence type="ECO:0000313" key="9">
    <source>
        <dbReference type="Proteomes" id="UP000886595"/>
    </source>
</evidence>
<keyword evidence="2" id="KW-0433">Leucine-rich repeat</keyword>
<dbReference type="InterPro" id="IPR036388">
    <property type="entry name" value="WH-like_DNA-bd_sf"/>
</dbReference>
<comment type="caution">
    <text evidence="8">The sequence shown here is derived from an EMBL/GenBank/DDBJ whole genome shotgun (WGS) entry which is preliminary data.</text>
</comment>
<dbReference type="InterPro" id="IPR008808">
    <property type="entry name" value="Powdery_mildew-R_dom"/>
</dbReference>
<proteinExistence type="inferred from homology"/>
<dbReference type="PROSITE" id="PS51153">
    <property type="entry name" value="RPW8"/>
    <property type="match status" value="1"/>
</dbReference>
<comment type="similarity">
    <text evidence="1">Belongs to the disease resistance NB-LRR family.</text>
</comment>
<sequence length="814" mass="92603">MTDWVDLGLGSVAGALVSEALKLVIEEAKKYKSFKPLSKDLVSTMERLFPLTKKIDSMQNELDLGAGELKQLRQTIERARVLVLKFPGVRFYEKSNYTRKIVETNEDLAKFCDIDLQLLQYRNQLTLLGVAGNLVDKVDGLSKRMDGLVSVPVPVFRDLCSVPKLDKALVGLDWPLMELKKRLLDDAVVNLVVSAPPGCGKTTLATQLCHDADVKGRFKHIFFNVVSNTPNFRVLVQNLLQHNGYAPHTFDNDSQATVGLRNLLEELREDGPILLVLDDVWRGAEPLLQKFRITLPDYKILVTSRFDFPSFGFNYHLKPLEDGDARALLIQWASRPDNTSDKEYEDLLQKILKRCNGFPIVIEVVGVSLNGRSLRTWKGQVDSWTLGETILDSPSQPTVLECLQPSFDALVPNLKECFLDMGSFLEDQKIRASVIIDIWMELYSKSSSILCMKYLEDLASQNLLKLVPLGNETEDGFYNEFLVTQHDILRELAIRQSELEAILKRKRLSLEIREDTFPDWCLNGPVVNASLLSISTDDLFSSNWVKIDCPNVEALVLNLSSSDYALPSFIAGMKKLKVLTITNHGFYPARLSNFSCLSSLPNLKRIRLEKVSVTLLDIVHLQLRSLKMLSLVMCSFGDVFYDSEYIDVSKALPSLQEIDIDYCYDLDEFPYWVCEVGSLKTLSITNCNKLSVLPEAIGNLSKLEVLRVNSCINLSELPETTDRLSNLRFLDISHCLGLRKLPLEIGKLQKLKKVSMRKCWRCELPDSVRDLEDLEVKCEEETRLILWERLMPKMRNLRVHEEETEHNLNLLQMF</sequence>
<evidence type="ECO:0000256" key="5">
    <source>
        <dbReference type="ARBA" id="ARBA00022821"/>
    </source>
</evidence>
<accession>A0A8X7VST2</accession>
<dbReference type="Gene3D" id="3.80.10.10">
    <property type="entry name" value="Ribonuclease Inhibitor"/>
    <property type="match status" value="1"/>
</dbReference>
<dbReference type="FunFam" id="3.80.10.10:FF:001428">
    <property type="entry name" value="Probable disease resistance protein At5g04720"/>
    <property type="match status" value="1"/>
</dbReference>
<keyword evidence="3" id="KW-0677">Repeat</keyword>
<gene>
    <name evidence="8" type="ORF">Bca52824_020088</name>
</gene>
<reference evidence="8 9" key="1">
    <citation type="submission" date="2020-02" db="EMBL/GenBank/DDBJ databases">
        <authorList>
            <person name="Ma Q."/>
            <person name="Huang Y."/>
            <person name="Song X."/>
            <person name="Pei D."/>
        </authorList>
    </citation>
    <scope>NUCLEOTIDE SEQUENCE [LARGE SCALE GENOMIC DNA]</scope>
    <source>
        <strain evidence="8">Sxm20200214</strain>
        <tissue evidence="8">Leaf</tissue>
    </source>
</reference>